<dbReference type="CDD" id="cd04474">
    <property type="entry name" value="RPA1_DBD_A"/>
    <property type="match status" value="1"/>
</dbReference>
<dbReference type="InterPro" id="IPR013955">
    <property type="entry name" value="Rep_factor-A_C"/>
</dbReference>
<name>A0A8J1YAL5_OWEFU</name>
<dbReference type="GO" id="GO:0006260">
    <property type="term" value="P:DNA replication"/>
    <property type="evidence" value="ECO:0007669"/>
    <property type="project" value="UniProtKB-KW"/>
</dbReference>
<evidence type="ECO:0000256" key="1">
    <source>
        <dbReference type="ARBA" id="ARBA00004123"/>
    </source>
</evidence>
<feature type="compositionally biased region" description="Low complexity" evidence="10">
    <location>
        <begin position="127"/>
        <end position="141"/>
    </location>
</feature>
<gene>
    <name evidence="11" type="ORF">OFUS_LOCUS24451</name>
</gene>
<dbReference type="PANTHER" id="PTHR47165:SF4">
    <property type="entry name" value="OS03G0429900 PROTEIN"/>
    <property type="match status" value="1"/>
</dbReference>
<accession>A0A8J1YAL5</accession>
<sequence>MSLQLTAGAIQEIMSGGNVDKPILQVLGQKKIAGGNGADRYRLLLSDGYHSHSSAMLATQLNSMIDNNELEKFTVIELQKYICNTIQEGRRVMILLEMNVVSSGGDVGATIGNPVAYKPGQPKTDIPAQPAAQPTGQPAATNGASAPKISKPNTPARGGFYNKGPAAAAAQQSPAAPNTPGGSAQRIFPISHLTPYQNRWCIRARCTNKSAIRTWSNSRGEGKLFSMNFRDESKEIRATAFKEEVDKYHEMIEVNKVYYIQKGTLKTANKQYSNVDNDYEMTFNRETIVTLCEEETDLPSVSFKFIAINELGNNPPDTIIDVLGVCKSASDMNVVIGKTSQKEIKKRDLDLVDQSGVSVRMTLWGNDAENFDGSATPVIAVKGCKMSDFGGRSLSVLSSSQMIINPDIEEAHTLRGWYDSVGSSMDFDTYKRDDSQSSGGGHSANWKNFSQVVSENLGHGDKADYFTSKATVMFLKRENCMYMACPSESCNKKLVDNNNGTYRCEKCSKEYDTYKWCMILNARLSDHTDQQWATCFQESAETLLGRPASEIGAVKDSGDETAFDNLFQEATFKQFIFKLRTKMETYNEESRLKTVCVNVSPVNHEEYSKKLIEDIQRLTTK</sequence>
<proteinExistence type="inferred from homology"/>
<comment type="caution">
    <text evidence="11">The sequence shown here is derived from an EMBL/GenBank/DDBJ whole genome shotgun (WGS) entry which is preliminary data.</text>
</comment>
<evidence type="ECO:0000256" key="8">
    <source>
        <dbReference type="ARBA" id="ARBA00023242"/>
    </source>
</evidence>
<evidence type="ECO:0000256" key="10">
    <source>
        <dbReference type="SAM" id="MobiDB-lite"/>
    </source>
</evidence>
<evidence type="ECO:0000256" key="2">
    <source>
        <dbReference type="ARBA" id="ARBA00005690"/>
    </source>
</evidence>
<evidence type="ECO:0000256" key="9">
    <source>
        <dbReference type="RuleBase" id="RU364130"/>
    </source>
</evidence>
<evidence type="ECO:0000313" key="11">
    <source>
        <dbReference type="EMBL" id="CAH1800586.1"/>
    </source>
</evidence>
<dbReference type="CDD" id="cd04475">
    <property type="entry name" value="RPA1_DBD_B"/>
    <property type="match status" value="1"/>
</dbReference>
<evidence type="ECO:0000256" key="6">
    <source>
        <dbReference type="ARBA" id="ARBA00022833"/>
    </source>
</evidence>
<keyword evidence="12" id="KW-1185">Reference proteome</keyword>
<dbReference type="FunFam" id="2.40.50.140:FF:000041">
    <property type="entry name" value="Replication protein A subunit"/>
    <property type="match status" value="1"/>
</dbReference>
<dbReference type="EMBL" id="CAIIXF020000012">
    <property type="protein sequence ID" value="CAH1800586.1"/>
    <property type="molecule type" value="Genomic_DNA"/>
</dbReference>
<keyword evidence="3 9" id="KW-0235">DNA replication</keyword>
<keyword evidence="7 9" id="KW-0238">DNA-binding</keyword>
<dbReference type="AlphaFoldDB" id="A0A8J1YAL5"/>
<dbReference type="FunFam" id="2.40.50.140:FF:000064">
    <property type="entry name" value="Replication protein A subunit"/>
    <property type="match status" value="1"/>
</dbReference>
<dbReference type="FunFam" id="2.40.50.140:FF:000117">
    <property type="entry name" value="Replication protein A subunit"/>
    <property type="match status" value="1"/>
</dbReference>
<keyword evidence="8 9" id="KW-0539">Nucleus</keyword>
<keyword evidence="4 9" id="KW-0479">Metal-binding</keyword>
<dbReference type="InterPro" id="IPR007199">
    <property type="entry name" value="Rep_factor-A_N"/>
</dbReference>
<evidence type="ECO:0000313" key="12">
    <source>
        <dbReference type="Proteomes" id="UP000749559"/>
    </source>
</evidence>
<dbReference type="CDD" id="cd04477">
    <property type="entry name" value="RPA1N"/>
    <property type="match status" value="1"/>
</dbReference>
<dbReference type="Gene3D" id="2.40.50.140">
    <property type="entry name" value="Nucleic acid-binding proteins"/>
    <property type="match status" value="4"/>
</dbReference>
<comment type="subcellular location">
    <subcellularLocation>
        <location evidence="1 9">Nucleus</location>
    </subcellularLocation>
</comment>
<dbReference type="GO" id="GO:0003677">
    <property type="term" value="F:DNA binding"/>
    <property type="evidence" value="ECO:0007669"/>
    <property type="project" value="UniProtKB-KW"/>
</dbReference>
<dbReference type="InterPro" id="IPR012340">
    <property type="entry name" value="NA-bd_OB-fold"/>
</dbReference>
<dbReference type="CDD" id="cd04476">
    <property type="entry name" value="RPA1_DBD_C"/>
    <property type="match status" value="1"/>
</dbReference>
<dbReference type="InterPro" id="IPR004591">
    <property type="entry name" value="Rfa1"/>
</dbReference>
<dbReference type="NCBIfam" id="TIGR00617">
    <property type="entry name" value="rpa1"/>
    <property type="match status" value="1"/>
</dbReference>
<evidence type="ECO:0000256" key="3">
    <source>
        <dbReference type="ARBA" id="ARBA00022705"/>
    </source>
</evidence>
<feature type="compositionally biased region" description="Low complexity" evidence="10">
    <location>
        <begin position="165"/>
        <end position="176"/>
    </location>
</feature>
<dbReference type="FunFam" id="2.40.50.140:FF:000090">
    <property type="entry name" value="Replication protein A subunit"/>
    <property type="match status" value="1"/>
</dbReference>
<dbReference type="GO" id="GO:0006281">
    <property type="term" value="P:DNA repair"/>
    <property type="evidence" value="ECO:0007669"/>
    <property type="project" value="InterPro"/>
</dbReference>
<comment type="function">
    <text evidence="9">As part of the heterotrimeric replication protein A complex (RPA/RP-A), binds and stabilizes single-stranded DNA intermediates, that form during DNA replication or upon DNA stress. It prevents their reannealing and in parallel, recruits and activates different proteins and complexes involved in DNA metabolism. Thereby, it plays an essential role both in DNA replication and the cellular response to DNA damage.</text>
</comment>
<evidence type="ECO:0000256" key="4">
    <source>
        <dbReference type="ARBA" id="ARBA00022723"/>
    </source>
</evidence>
<feature type="region of interest" description="Disordered" evidence="10">
    <location>
        <begin position="113"/>
        <end position="186"/>
    </location>
</feature>
<keyword evidence="5 9" id="KW-0863">Zinc-finger</keyword>
<protein>
    <recommendedName>
        <fullName evidence="9">Replication protein A subunit</fullName>
    </recommendedName>
</protein>
<dbReference type="GO" id="GO:0006310">
    <property type="term" value="P:DNA recombination"/>
    <property type="evidence" value="ECO:0007669"/>
    <property type="project" value="InterPro"/>
</dbReference>
<dbReference type="GO" id="GO:0005634">
    <property type="term" value="C:nucleus"/>
    <property type="evidence" value="ECO:0007669"/>
    <property type="project" value="UniProtKB-SubCell"/>
</dbReference>
<dbReference type="InterPro" id="IPR031657">
    <property type="entry name" value="REPA_OB_2"/>
</dbReference>
<dbReference type="Pfam" id="PF04057">
    <property type="entry name" value="Rep-A_N"/>
    <property type="match status" value="1"/>
</dbReference>
<comment type="subunit">
    <text evidence="9">Component of the heterotrimeric canonical replication protein A complex (RPA).</text>
</comment>
<evidence type="ECO:0000256" key="5">
    <source>
        <dbReference type="ARBA" id="ARBA00022771"/>
    </source>
</evidence>
<comment type="similarity">
    <text evidence="2 9">Belongs to the replication factor A protein 1 family.</text>
</comment>
<dbReference type="InterPro" id="IPR047192">
    <property type="entry name" value="Euk_RPA1_DBD_C"/>
</dbReference>
<organism evidence="11 12">
    <name type="scientific">Owenia fusiformis</name>
    <name type="common">Polychaete worm</name>
    <dbReference type="NCBI Taxonomy" id="6347"/>
    <lineage>
        <taxon>Eukaryota</taxon>
        <taxon>Metazoa</taxon>
        <taxon>Spiralia</taxon>
        <taxon>Lophotrochozoa</taxon>
        <taxon>Annelida</taxon>
        <taxon>Polychaeta</taxon>
        <taxon>Sedentaria</taxon>
        <taxon>Canalipalpata</taxon>
        <taxon>Sabellida</taxon>
        <taxon>Oweniida</taxon>
        <taxon>Oweniidae</taxon>
        <taxon>Owenia</taxon>
    </lineage>
</organism>
<evidence type="ECO:0000256" key="7">
    <source>
        <dbReference type="ARBA" id="ARBA00023125"/>
    </source>
</evidence>
<dbReference type="OrthoDB" id="1751331at2759"/>
<dbReference type="Pfam" id="PF01336">
    <property type="entry name" value="tRNA_anti-codon"/>
    <property type="match status" value="1"/>
</dbReference>
<dbReference type="SUPFAM" id="SSF50249">
    <property type="entry name" value="Nucleic acid-binding proteins"/>
    <property type="match status" value="4"/>
</dbReference>
<dbReference type="Pfam" id="PF08646">
    <property type="entry name" value="Rep_fac-A_C"/>
    <property type="match status" value="1"/>
</dbReference>
<keyword evidence="6 9" id="KW-0862">Zinc</keyword>
<dbReference type="GO" id="GO:0008270">
    <property type="term" value="F:zinc ion binding"/>
    <property type="evidence" value="ECO:0007669"/>
    <property type="project" value="UniProtKB-KW"/>
</dbReference>
<dbReference type="Pfam" id="PF16900">
    <property type="entry name" value="REPA_OB_2"/>
    <property type="match status" value="1"/>
</dbReference>
<reference evidence="11" key="1">
    <citation type="submission" date="2022-03" db="EMBL/GenBank/DDBJ databases">
        <authorList>
            <person name="Martin C."/>
        </authorList>
    </citation>
    <scope>NUCLEOTIDE SEQUENCE</scope>
</reference>
<dbReference type="Proteomes" id="UP000749559">
    <property type="component" value="Unassembled WGS sequence"/>
</dbReference>
<dbReference type="PANTHER" id="PTHR47165">
    <property type="entry name" value="OS03G0429900 PROTEIN"/>
    <property type="match status" value="1"/>
</dbReference>
<dbReference type="InterPro" id="IPR004365">
    <property type="entry name" value="NA-bd_OB_tRNA"/>
</dbReference>